<dbReference type="Gene3D" id="3.40.50.720">
    <property type="entry name" value="NAD(P)-binding Rossmann-like Domain"/>
    <property type="match status" value="2"/>
</dbReference>
<dbReference type="SUPFAM" id="SSF51735">
    <property type="entry name" value="NAD(P)-binding Rossmann-fold domains"/>
    <property type="match status" value="1"/>
</dbReference>
<dbReference type="InterPro" id="IPR050857">
    <property type="entry name" value="D-2-hydroxyacid_DH"/>
</dbReference>
<evidence type="ECO:0000259" key="5">
    <source>
        <dbReference type="Pfam" id="PF00389"/>
    </source>
</evidence>
<dbReference type="EMBL" id="JBHLTR010000017">
    <property type="protein sequence ID" value="MFC0560052.1"/>
    <property type="molecule type" value="Genomic_DNA"/>
</dbReference>
<dbReference type="Pfam" id="PF00389">
    <property type="entry name" value="2-Hacid_dh"/>
    <property type="match status" value="1"/>
</dbReference>
<accession>A0ABV6NH15</accession>
<dbReference type="InterPro" id="IPR029753">
    <property type="entry name" value="D-isomer_DH_CS"/>
</dbReference>
<evidence type="ECO:0000256" key="4">
    <source>
        <dbReference type="RuleBase" id="RU003719"/>
    </source>
</evidence>
<dbReference type="PROSITE" id="PS00671">
    <property type="entry name" value="D_2_HYDROXYACID_DH_3"/>
    <property type="match status" value="1"/>
</dbReference>
<dbReference type="Proteomes" id="UP001589833">
    <property type="component" value="Unassembled WGS sequence"/>
</dbReference>
<keyword evidence="8" id="KW-1185">Reference proteome</keyword>
<evidence type="ECO:0000313" key="7">
    <source>
        <dbReference type="EMBL" id="MFC0560052.1"/>
    </source>
</evidence>
<feature type="domain" description="D-isomer specific 2-hydroxyacid dehydrogenase NAD-binding" evidence="6">
    <location>
        <begin position="114"/>
        <end position="287"/>
    </location>
</feature>
<evidence type="ECO:0000256" key="2">
    <source>
        <dbReference type="ARBA" id="ARBA00023002"/>
    </source>
</evidence>
<keyword evidence="3" id="KW-0520">NAD</keyword>
<evidence type="ECO:0000256" key="3">
    <source>
        <dbReference type="ARBA" id="ARBA00023027"/>
    </source>
</evidence>
<comment type="caution">
    <text evidence="7">The sequence shown here is derived from an EMBL/GenBank/DDBJ whole genome shotgun (WGS) entry which is preliminary data.</text>
</comment>
<dbReference type="PANTHER" id="PTHR42789:SF1">
    <property type="entry name" value="D-ISOMER SPECIFIC 2-HYDROXYACID DEHYDROGENASE FAMILY PROTEIN (AFU_ORTHOLOGUE AFUA_6G10090)"/>
    <property type="match status" value="1"/>
</dbReference>
<comment type="similarity">
    <text evidence="1 4">Belongs to the D-isomer specific 2-hydroxyacid dehydrogenase family.</text>
</comment>
<sequence>MSTISILGDYEYVYVESEYYAALKKAGHDIKIHHEELKNDLEIIDEIHDAEVVVLMRERTHLNKNVLSNAPNLSLISQTGKGLNHLDQEFAEKQGIEIRTTEGVSSQSVVELTIGMMIGCARQFSVHQLYMREALWEQTPGFELKGKRLGLIGFGHIGKGVSQIANSIGMDVVAWRPRGDKANEQEDYQVRILSLEEVLSTSDVVSIHLRLLPEFRQFLNRDRLRLLKKGAILINTSRGELVDEQAIATLLENHHLLGAGIDTFTTEPLTDNPFKNSTNTILTPHIGYVTYDVLQRFADASLKNVIDWYNINDQVSPPF</sequence>
<dbReference type="Pfam" id="PF02826">
    <property type="entry name" value="2-Hacid_dh_C"/>
    <property type="match status" value="1"/>
</dbReference>
<feature type="domain" description="D-isomer specific 2-hydroxyacid dehydrogenase catalytic" evidence="5">
    <location>
        <begin position="18"/>
        <end position="309"/>
    </location>
</feature>
<dbReference type="InterPro" id="IPR036291">
    <property type="entry name" value="NAD(P)-bd_dom_sf"/>
</dbReference>
<keyword evidence="2 4" id="KW-0560">Oxidoreductase</keyword>
<dbReference type="InterPro" id="IPR006140">
    <property type="entry name" value="D-isomer_DH_NAD-bd"/>
</dbReference>
<dbReference type="PANTHER" id="PTHR42789">
    <property type="entry name" value="D-ISOMER SPECIFIC 2-HYDROXYACID DEHYDROGENASE FAMILY PROTEIN (AFU_ORTHOLOGUE AFUA_6G10090)"/>
    <property type="match status" value="1"/>
</dbReference>
<dbReference type="RefSeq" id="WP_273840562.1">
    <property type="nucleotide sequence ID" value="NZ_JAQQWT010000002.1"/>
</dbReference>
<protein>
    <submittedName>
        <fullName evidence="7">NAD(P)-dependent oxidoreductase</fullName>
    </submittedName>
</protein>
<evidence type="ECO:0000256" key="1">
    <source>
        <dbReference type="ARBA" id="ARBA00005854"/>
    </source>
</evidence>
<evidence type="ECO:0000313" key="8">
    <source>
        <dbReference type="Proteomes" id="UP001589833"/>
    </source>
</evidence>
<name>A0ABV6NH15_9BACI</name>
<dbReference type="InterPro" id="IPR006139">
    <property type="entry name" value="D-isomer_2_OHA_DH_cat_dom"/>
</dbReference>
<dbReference type="SUPFAM" id="SSF52283">
    <property type="entry name" value="Formate/glycerate dehydrogenase catalytic domain-like"/>
    <property type="match status" value="1"/>
</dbReference>
<reference evidence="7 8" key="1">
    <citation type="submission" date="2024-09" db="EMBL/GenBank/DDBJ databases">
        <authorList>
            <person name="Sun Q."/>
            <person name="Mori K."/>
        </authorList>
    </citation>
    <scope>NUCLEOTIDE SEQUENCE [LARGE SCALE GENOMIC DNA]</scope>
    <source>
        <strain evidence="7 8">NCAIM B.02301</strain>
    </source>
</reference>
<proteinExistence type="inferred from homology"/>
<gene>
    <name evidence="7" type="ORF">ACFFH4_13445</name>
</gene>
<evidence type="ECO:0000259" key="6">
    <source>
        <dbReference type="Pfam" id="PF02826"/>
    </source>
</evidence>
<organism evidence="7 8">
    <name type="scientific">Halalkalibacter alkalisediminis</name>
    <dbReference type="NCBI Taxonomy" id="935616"/>
    <lineage>
        <taxon>Bacteria</taxon>
        <taxon>Bacillati</taxon>
        <taxon>Bacillota</taxon>
        <taxon>Bacilli</taxon>
        <taxon>Bacillales</taxon>
        <taxon>Bacillaceae</taxon>
        <taxon>Halalkalibacter</taxon>
    </lineage>
</organism>